<evidence type="ECO:0000313" key="1">
    <source>
        <dbReference type="EMBL" id="MBB5073829.1"/>
    </source>
</evidence>
<dbReference type="Proteomes" id="UP000561417">
    <property type="component" value="Unassembled WGS sequence"/>
</dbReference>
<dbReference type="AlphaFoldDB" id="A0A840NX55"/>
<dbReference type="GO" id="GO:0005975">
    <property type="term" value="P:carbohydrate metabolic process"/>
    <property type="evidence" value="ECO:0007669"/>
    <property type="project" value="InterPro"/>
</dbReference>
<dbReference type="InterPro" id="IPR012341">
    <property type="entry name" value="6hp_glycosidase-like_sf"/>
</dbReference>
<evidence type="ECO:0000313" key="2">
    <source>
        <dbReference type="Proteomes" id="UP000561417"/>
    </source>
</evidence>
<dbReference type="InterPro" id="IPR052047">
    <property type="entry name" value="GH94_Enzymes"/>
</dbReference>
<dbReference type="PANTHER" id="PTHR37469:SF2">
    <property type="entry name" value="CELLOBIONIC ACID PHOSPHORYLASE"/>
    <property type="match status" value="1"/>
</dbReference>
<reference evidence="1 2" key="1">
    <citation type="submission" date="2020-08" db="EMBL/GenBank/DDBJ databases">
        <title>Genomic Encyclopedia of Type Strains, Phase IV (KMG-IV): sequencing the most valuable type-strain genomes for metagenomic binning, comparative biology and taxonomic classification.</title>
        <authorList>
            <person name="Goeker M."/>
        </authorList>
    </citation>
    <scope>NUCLEOTIDE SEQUENCE [LARGE SCALE GENOMIC DNA]</scope>
    <source>
        <strain evidence="1 2">DSM 28538</strain>
    </source>
</reference>
<gene>
    <name evidence="1" type="ORF">HNQ69_000955</name>
</gene>
<proteinExistence type="predicted"/>
<organism evidence="1 2">
    <name type="scientific">Bartonella callosciuri</name>
    <dbReference type="NCBI Taxonomy" id="686223"/>
    <lineage>
        <taxon>Bacteria</taxon>
        <taxon>Pseudomonadati</taxon>
        <taxon>Pseudomonadota</taxon>
        <taxon>Alphaproteobacteria</taxon>
        <taxon>Hyphomicrobiales</taxon>
        <taxon>Bartonellaceae</taxon>
        <taxon>Bartonella</taxon>
    </lineage>
</organism>
<sequence>MLLFEPQLARKQLLKAAGYQFLEGDVQHWWLPDTNAGVRTRISDDIVWLAYGIALYVNTTGNYTLLGTPINFIEGASSDRRITQFLLSTYTIFRGRHNL</sequence>
<dbReference type="SUPFAM" id="SSF48208">
    <property type="entry name" value="Six-hairpin glycosidases"/>
    <property type="match status" value="1"/>
</dbReference>
<accession>A0A840NX55</accession>
<dbReference type="EMBL" id="JACHIM010000003">
    <property type="protein sequence ID" value="MBB5073829.1"/>
    <property type="molecule type" value="Genomic_DNA"/>
</dbReference>
<dbReference type="Gene3D" id="1.50.10.10">
    <property type="match status" value="1"/>
</dbReference>
<dbReference type="PANTHER" id="PTHR37469">
    <property type="entry name" value="CELLOBIONIC ACID PHOSPHORYLASE-RELATED"/>
    <property type="match status" value="1"/>
</dbReference>
<dbReference type="InterPro" id="IPR008928">
    <property type="entry name" value="6-hairpin_glycosidase_sf"/>
</dbReference>
<comment type="caution">
    <text evidence="1">The sequence shown here is derived from an EMBL/GenBank/DDBJ whole genome shotgun (WGS) entry which is preliminary data.</text>
</comment>
<name>A0A840NX55_9HYPH</name>
<protein>
    <submittedName>
        <fullName evidence="1">Cellobiose phosphorylase</fullName>
    </submittedName>
</protein>
<keyword evidence="2" id="KW-1185">Reference proteome</keyword>